<accession>A0A0E0LDT1</accession>
<organism evidence="2">
    <name type="scientific">Oryza punctata</name>
    <name type="common">Red rice</name>
    <dbReference type="NCBI Taxonomy" id="4537"/>
    <lineage>
        <taxon>Eukaryota</taxon>
        <taxon>Viridiplantae</taxon>
        <taxon>Streptophyta</taxon>
        <taxon>Embryophyta</taxon>
        <taxon>Tracheophyta</taxon>
        <taxon>Spermatophyta</taxon>
        <taxon>Magnoliopsida</taxon>
        <taxon>Liliopsida</taxon>
        <taxon>Poales</taxon>
        <taxon>Poaceae</taxon>
        <taxon>BOP clade</taxon>
        <taxon>Oryzoideae</taxon>
        <taxon>Oryzeae</taxon>
        <taxon>Oryzinae</taxon>
        <taxon>Oryza</taxon>
    </lineage>
</organism>
<feature type="region of interest" description="Disordered" evidence="1">
    <location>
        <begin position="147"/>
        <end position="220"/>
    </location>
</feature>
<protein>
    <submittedName>
        <fullName evidence="2">Uncharacterized protein</fullName>
    </submittedName>
</protein>
<reference evidence="2" key="1">
    <citation type="submission" date="2015-04" db="UniProtKB">
        <authorList>
            <consortium name="EnsemblPlants"/>
        </authorList>
    </citation>
    <scope>IDENTIFICATION</scope>
</reference>
<evidence type="ECO:0000313" key="2">
    <source>
        <dbReference type="EnsemblPlants" id="OPUNC06G19900.1"/>
    </source>
</evidence>
<evidence type="ECO:0000313" key="3">
    <source>
        <dbReference type="Proteomes" id="UP000026962"/>
    </source>
</evidence>
<keyword evidence="3" id="KW-1185">Reference proteome</keyword>
<dbReference type="Proteomes" id="UP000026962">
    <property type="component" value="Chromosome 6"/>
</dbReference>
<dbReference type="EnsemblPlants" id="OPUNC06G19900.1">
    <property type="protein sequence ID" value="OPUNC06G19900.1"/>
    <property type="gene ID" value="OPUNC06G19900"/>
</dbReference>
<proteinExistence type="predicted"/>
<dbReference type="Gramene" id="OPUNC06G19900.1">
    <property type="protein sequence ID" value="OPUNC06G19900.1"/>
    <property type="gene ID" value="OPUNC06G19900"/>
</dbReference>
<reference evidence="2" key="2">
    <citation type="submission" date="2018-05" db="EMBL/GenBank/DDBJ databases">
        <title>OpunRS2 (Oryza punctata Reference Sequence Version 2).</title>
        <authorList>
            <person name="Zhang J."/>
            <person name="Kudrna D."/>
            <person name="Lee S."/>
            <person name="Talag J."/>
            <person name="Welchert J."/>
            <person name="Wing R.A."/>
        </authorList>
    </citation>
    <scope>NUCLEOTIDE SEQUENCE [LARGE SCALE GENOMIC DNA]</scope>
</reference>
<name>A0A0E0LDT1_ORYPU</name>
<feature type="compositionally biased region" description="Low complexity" evidence="1">
    <location>
        <begin position="211"/>
        <end position="220"/>
    </location>
</feature>
<sequence>MASWRRWVVVGERKEKVWLAVFRLMTTKRAKRLINWTDCILPTRSAAARITPSTSCGMWRSAPPASPHPARTPTLAMYLCTSERIISCIAAANSGVNGYCVLGAPAAAEGGGGGGGEGDDGSSWKWLWALSWLNRWSIPGRERESEVRGSSSCRRLMAQSTGSNAPVRATGRKICPNPPLPTPWLRSLRSDPEPDPDGLSGVGLNRLHGRSTTSAASATTPVAAAPVVVATASLRLREQFQWFLTALSFRAPCRSTSRRNASSSSGLHGPLILSQSASTPPMASREDYYHEESTTTTSSCYLLVEEPKVREWWWWWRWGLEK</sequence>
<dbReference type="AlphaFoldDB" id="A0A0E0LDT1"/>
<evidence type="ECO:0000256" key="1">
    <source>
        <dbReference type="SAM" id="MobiDB-lite"/>
    </source>
</evidence>
<feature type="region of interest" description="Disordered" evidence="1">
    <location>
        <begin position="258"/>
        <end position="280"/>
    </location>
</feature>
<dbReference type="HOGENOM" id="CLU_864314_0_0_1"/>